<evidence type="ECO:0000256" key="4">
    <source>
        <dbReference type="ARBA" id="ARBA00022695"/>
    </source>
</evidence>
<dbReference type="NCBIfam" id="TIGR01128">
    <property type="entry name" value="holA"/>
    <property type="match status" value="1"/>
</dbReference>
<dbReference type="InterPro" id="IPR027417">
    <property type="entry name" value="P-loop_NTPase"/>
</dbReference>
<evidence type="ECO:0000256" key="6">
    <source>
        <dbReference type="ARBA" id="ARBA00022932"/>
    </source>
</evidence>
<dbReference type="SUPFAM" id="SSF52540">
    <property type="entry name" value="P-loop containing nucleoside triphosphate hydrolases"/>
    <property type="match status" value="1"/>
</dbReference>
<dbReference type="GO" id="GO:0003887">
    <property type="term" value="F:DNA-directed DNA polymerase activity"/>
    <property type="evidence" value="ECO:0007669"/>
    <property type="project" value="UniProtKB-KW"/>
</dbReference>
<dbReference type="InterPro" id="IPR010372">
    <property type="entry name" value="DNA_pol3_delta_N"/>
</dbReference>
<evidence type="ECO:0000256" key="1">
    <source>
        <dbReference type="ARBA" id="ARBA00012417"/>
    </source>
</evidence>
<accession>A0A2R5F9H2</accession>
<feature type="domain" description="DNA polymerase III subunit delta C-terminal" evidence="10">
    <location>
        <begin position="213"/>
        <end position="330"/>
    </location>
</feature>
<dbReference type="EC" id="2.7.7.7" evidence="1"/>
<dbReference type="RefSeq" id="WP_109015378.1">
    <property type="nucleotide sequence ID" value="NZ_BDOQ01000006.1"/>
</dbReference>
<evidence type="ECO:0000256" key="2">
    <source>
        <dbReference type="ARBA" id="ARBA00017703"/>
    </source>
</evidence>
<keyword evidence="6" id="KW-0239">DNA-directed DNA polymerase</keyword>
<proteinExistence type="inferred from homology"/>
<dbReference type="EMBL" id="BDOQ01000006">
    <property type="protein sequence ID" value="GBG14188.1"/>
    <property type="molecule type" value="Genomic_DNA"/>
</dbReference>
<dbReference type="Gene3D" id="1.20.272.10">
    <property type="match status" value="1"/>
</dbReference>
<dbReference type="CDD" id="cd18138">
    <property type="entry name" value="HLD_clamp_pol_III_delta"/>
    <property type="match status" value="1"/>
</dbReference>
<dbReference type="InterPro" id="IPR005790">
    <property type="entry name" value="DNA_polIII_delta"/>
</dbReference>
<organism evidence="11 12">
    <name type="scientific">Novimethylophilus kurashikiensis</name>
    <dbReference type="NCBI Taxonomy" id="1825523"/>
    <lineage>
        <taxon>Bacteria</taxon>
        <taxon>Pseudomonadati</taxon>
        <taxon>Pseudomonadota</taxon>
        <taxon>Betaproteobacteria</taxon>
        <taxon>Nitrosomonadales</taxon>
        <taxon>Methylophilaceae</taxon>
        <taxon>Novimethylophilus</taxon>
    </lineage>
</organism>
<comment type="similarity">
    <text evidence="7">Belongs to the DNA polymerase HolA subunit family.</text>
</comment>
<dbReference type="InterPro" id="IPR032780">
    <property type="entry name" value="DNA_pol3_delt_C"/>
</dbReference>
<protein>
    <recommendedName>
        <fullName evidence="2">DNA polymerase III subunit delta</fullName>
        <ecNumber evidence="1">2.7.7.7</ecNumber>
    </recommendedName>
</protein>
<dbReference type="GO" id="GO:0003677">
    <property type="term" value="F:DNA binding"/>
    <property type="evidence" value="ECO:0007669"/>
    <property type="project" value="InterPro"/>
</dbReference>
<name>A0A2R5F9H2_9PROT</name>
<dbReference type="PANTHER" id="PTHR34388">
    <property type="entry name" value="DNA POLYMERASE III SUBUNIT DELTA"/>
    <property type="match status" value="1"/>
</dbReference>
<evidence type="ECO:0000313" key="11">
    <source>
        <dbReference type="EMBL" id="GBG14188.1"/>
    </source>
</evidence>
<dbReference type="Gene3D" id="3.40.50.300">
    <property type="entry name" value="P-loop containing nucleotide triphosphate hydrolases"/>
    <property type="match status" value="1"/>
</dbReference>
<keyword evidence="5" id="KW-0235">DNA replication</keyword>
<dbReference type="GO" id="GO:0006261">
    <property type="term" value="P:DNA-templated DNA replication"/>
    <property type="evidence" value="ECO:0007669"/>
    <property type="project" value="TreeGrafter"/>
</dbReference>
<evidence type="ECO:0000259" key="10">
    <source>
        <dbReference type="Pfam" id="PF14840"/>
    </source>
</evidence>
<gene>
    <name evidence="11" type="primary">holA</name>
    <name evidence="11" type="ORF">NMK_1752</name>
</gene>
<evidence type="ECO:0000256" key="8">
    <source>
        <dbReference type="ARBA" id="ARBA00049244"/>
    </source>
</evidence>
<dbReference type="SUPFAM" id="SSF48019">
    <property type="entry name" value="post-AAA+ oligomerization domain-like"/>
    <property type="match status" value="1"/>
</dbReference>
<dbReference type="PANTHER" id="PTHR34388:SF1">
    <property type="entry name" value="DNA POLYMERASE III SUBUNIT DELTA"/>
    <property type="match status" value="1"/>
</dbReference>
<dbReference type="Pfam" id="PF06144">
    <property type="entry name" value="DNA_pol3_delta"/>
    <property type="match status" value="1"/>
</dbReference>
<evidence type="ECO:0000259" key="9">
    <source>
        <dbReference type="Pfam" id="PF06144"/>
    </source>
</evidence>
<dbReference type="OrthoDB" id="9770982at2"/>
<feature type="domain" description="DNA polymerase III delta N-terminal" evidence="9">
    <location>
        <begin position="20"/>
        <end position="135"/>
    </location>
</feature>
<evidence type="ECO:0000313" key="12">
    <source>
        <dbReference type="Proteomes" id="UP000245081"/>
    </source>
</evidence>
<dbReference type="Gene3D" id="1.10.8.60">
    <property type="match status" value="1"/>
</dbReference>
<comment type="catalytic activity">
    <reaction evidence="8">
        <text>DNA(n) + a 2'-deoxyribonucleoside 5'-triphosphate = DNA(n+1) + diphosphate</text>
        <dbReference type="Rhea" id="RHEA:22508"/>
        <dbReference type="Rhea" id="RHEA-COMP:17339"/>
        <dbReference type="Rhea" id="RHEA-COMP:17340"/>
        <dbReference type="ChEBI" id="CHEBI:33019"/>
        <dbReference type="ChEBI" id="CHEBI:61560"/>
        <dbReference type="ChEBI" id="CHEBI:173112"/>
        <dbReference type="EC" id="2.7.7.7"/>
    </reaction>
</comment>
<reference evidence="11 12" key="1">
    <citation type="journal article" date="2018" name="Environ. Microbiol.">
        <title>Isolation and genomic characterization of Novimethylophilus kurashikiensis gen. nov. sp. nov., a new lanthanide-dependent methylotrophic species of Methylophilaceae.</title>
        <authorList>
            <person name="Lv H."/>
            <person name="Sahin N."/>
            <person name="Tani A."/>
        </authorList>
    </citation>
    <scope>NUCLEOTIDE SEQUENCE [LARGE SCALE GENOMIC DNA]</scope>
    <source>
        <strain evidence="11 12">La2-4</strain>
    </source>
</reference>
<dbReference type="AlphaFoldDB" id="A0A2R5F9H2"/>
<keyword evidence="3 11" id="KW-0808">Transferase</keyword>
<dbReference type="GO" id="GO:0009360">
    <property type="term" value="C:DNA polymerase III complex"/>
    <property type="evidence" value="ECO:0007669"/>
    <property type="project" value="InterPro"/>
</dbReference>
<evidence type="ECO:0000256" key="5">
    <source>
        <dbReference type="ARBA" id="ARBA00022705"/>
    </source>
</evidence>
<keyword evidence="12" id="KW-1185">Reference proteome</keyword>
<dbReference type="Proteomes" id="UP000245081">
    <property type="component" value="Unassembled WGS sequence"/>
</dbReference>
<evidence type="ECO:0000256" key="7">
    <source>
        <dbReference type="ARBA" id="ARBA00034754"/>
    </source>
</evidence>
<keyword evidence="4 11" id="KW-0548">Nucleotidyltransferase</keyword>
<dbReference type="InterPro" id="IPR008921">
    <property type="entry name" value="DNA_pol3_clamp-load_cplx_C"/>
</dbReference>
<sequence length="343" mass="37619">MKVAAEQLAQHLEGGLRPLYVVSGDEPLGVTEAVDAIRVAARQRGYSEREVYNVERGFNWQRLRASSQSLSLFSSLRLVEVNIPSGKPGVDGSKALQEYAGDLPPDTVTLITLPRIEKRDQGAWFKVLEDTGAMVQIWPVETEKLPAWIGRRLAAQQQQADSEALEFIANQVEGNLLAAHQEIRKLGLLYPPGRLSLEHIRDAVLNVSRFDAFQLGDAMLAGDAPRTARVLEGLKAEGVEPVALLGVIIWLLRAALKVKTAQSQGMDLTAAFGQAKIWGDRQNLMRQALGRLSLKRLQAALLKMAEIDKINKGLAQGESWLELSRLCLGLARAQPARSKSLAP</sequence>
<dbReference type="Pfam" id="PF14840">
    <property type="entry name" value="DNA_pol3_delt_C"/>
    <property type="match status" value="1"/>
</dbReference>
<comment type="caution">
    <text evidence="11">The sequence shown here is derived from an EMBL/GenBank/DDBJ whole genome shotgun (WGS) entry which is preliminary data.</text>
</comment>
<evidence type="ECO:0000256" key="3">
    <source>
        <dbReference type="ARBA" id="ARBA00022679"/>
    </source>
</evidence>